<keyword evidence="2" id="KW-1185">Reference proteome</keyword>
<name>A0ABU0YDV1_9GAMM</name>
<evidence type="ECO:0000313" key="1">
    <source>
        <dbReference type="EMBL" id="MDQ5770963.1"/>
    </source>
</evidence>
<accession>A0ABU0YDV1</accession>
<dbReference type="RefSeq" id="WP_308136612.1">
    <property type="nucleotide sequence ID" value="NZ_JAVFKN010000049.1"/>
</dbReference>
<proteinExistence type="predicted"/>
<organism evidence="1 2">
    <name type="scientific">Thiothrix subterranea</name>
    <dbReference type="NCBI Taxonomy" id="2735563"/>
    <lineage>
        <taxon>Bacteria</taxon>
        <taxon>Pseudomonadati</taxon>
        <taxon>Pseudomonadota</taxon>
        <taxon>Gammaproteobacteria</taxon>
        <taxon>Thiotrichales</taxon>
        <taxon>Thiotrichaceae</taxon>
        <taxon>Thiothrix</taxon>
    </lineage>
</organism>
<reference evidence="1 2" key="1">
    <citation type="submission" date="2023-08" db="EMBL/GenBank/DDBJ databases">
        <title>New molecular markers tilS and rpoB for phylogenetic and monitoring studies of the genus Thiothrix biodiversity.</title>
        <authorList>
            <person name="Ravin N.V."/>
            <person name="Smolyakov D."/>
            <person name="Markov N.D."/>
            <person name="Beletsky A.V."/>
            <person name="Mardanov A.V."/>
            <person name="Rudenko T.S."/>
            <person name="Grabovich M.Y."/>
        </authorList>
    </citation>
    <scope>NUCLEOTIDE SEQUENCE [LARGE SCALE GENOMIC DNA]</scope>
    <source>
        <strain evidence="1 2">H33</strain>
    </source>
</reference>
<dbReference type="EMBL" id="JAVFKN010000049">
    <property type="protein sequence ID" value="MDQ5770963.1"/>
    <property type="molecule type" value="Genomic_DNA"/>
</dbReference>
<dbReference type="Proteomes" id="UP001223336">
    <property type="component" value="Unassembled WGS sequence"/>
</dbReference>
<protein>
    <submittedName>
        <fullName evidence="1">Uncharacterized protein</fullName>
    </submittedName>
</protein>
<comment type="caution">
    <text evidence="1">The sequence shown here is derived from an EMBL/GenBank/DDBJ whole genome shotgun (WGS) entry which is preliminary data.</text>
</comment>
<evidence type="ECO:0000313" key="2">
    <source>
        <dbReference type="Proteomes" id="UP001223336"/>
    </source>
</evidence>
<gene>
    <name evidence="1" type="ORF">RCC75_20705</name>
</gene>
<sequence length="47" mass="5307">MPLDFPELQAFFEGDIHDFGSGGVSPAGIRKACEWFAYVYPAWRAQQ</sequence>